<dbReference type="SUPFAM" id="SSF51069">
    <property type="entry name" value="Carbonic anhydrase"/>
    <property type="match status" value="1"/>
</dbReference>
<keyword evidence="11" id="KW-1185">Reference proteome</keyword>
<dbReference type="SMART" id="SM01057">
    <property type="entry name" value="Carb_anhydrase"/>
    <property type="match status" value="1"/>
</dbReference>
<evidence type="ECO:0000256" key="2">
    <source>
        <dbReference type="ARBA" id="ARBA00012925"/>
    </source>
</evidence>
<keyword evidence="3" id="KW-0479">Metal-binding</keyword>
<evidence type="ECO:0000313" key="11">
    <source>
        <dbReference type="Proteomes" id="UP001197093"/>
    </source>
</evidence>
<dbReference type="EMBL" id="JAHCVI010000004">
    <property type="protein sequence ID" value="KAG7285935.1"/>
    <property type="molecule type" value="Genomic_DNA"/>
</dbReference>
<keyword evidence="8" id="KW-0732">Signal</keyword>
<dbReference type="GO" id="GO:0008270">
    <property type="term" value="F:zinc ion binding"/>
    <property type="evidence" value="ECO:0007669"/>
    <property type="project" value="InterPro"/>
</dbReference>
<dbReference type="InterPro" id="IPR036398">
    <property type="entry name" value="CA_dom_sf"/>
</dbReference>
<feature type="chain" id="PRO_5042231144" description="carbonic anhydrase" evidence="8">
    <location>
        <begin position="20"/>
        <end position="330"/>
    </location>
</feature>
<dbReference type="InterPro" id="IPR001148">
    <property type="entry name" value="CA_dom"/>
</dbReference>
<proteinExistence type="inferred from homology"/>
<name>A0AAD4ERK5_9PEZI</name>
<dbReference type="InterPro" id="IPR023561">
    <property type="entry name" value="Carbonic_anhydrase_a-class"/>
</dbReference>
<keyword evidence="5" id="KW-0456">Lyase</keyword>
<feature type="signal peptide" evidence="8">
    <location>
        <begin position="1"/>
        <end position="19"/>
    </location>
</feature>
<dbReference type="AlphaFoldDB" id="A0AAD4ERK5"/>
<dbReference type="Gene3D" id="3.10.200.10">
    <property type="entry name" value="Alpha carbonic anhydrase"/>
    <property type="match status" value="1"/>
</dbReference>
<organism evidence="10 11">
    <name type="scientific">Staphylotrichum longicolle</name>
    <dbReference type="NCBI Taxonomy" id="669026"/>
    <lineage>
        <taxon>Eukaryota</taxon>
        <taxon>Fungi</taxon>
        <taxon>Dikarya</taxon>
        <taxon>Ascomycota</taxon>
        <taxon>Pezizomycotina</taxon>
        <taxon>Sordariomycetes</taxon>
        <taxon>Sordariomycetidae</taxon>
        <taxon>Sordariales</taxon>
        <taxon>Chaetomiaceae</taxon>
        <taxon>Staphylotrichum</taxon>
    </lineage>
</organism>
<evidence type="ECO:0000256" key="6">
    <source>
        <dbReference type="ARBA" id="ARBA00048348"/>
    </source>
</evidence>
<evidence type="ECO:0000256" key="1">
    <source>
        <dbReference type="ARBA" id="ARBA00010718"/>
    </source>
</evidence>
<evidence type="ECO:0000259" key="9">
    <source>
        <dbReference type="PROSITE" id="PS51144"/>
    </source>
</evidence>
<evidence type="ECO:0000256" key="5">
    <source>
        <dbReference type="ARBA" id="ARBA00023239"/>
    </source>
</evidence>
<accession>A0AAD4ERK5</accession>
<dbReference type="InterPro" id="IPR041891">
    <property type="entry name" value="Alpha_CA_prokaryot-like"/>
</dbReference>
<evidence type="ECO:0000256" key="3">
    <source>
        <dbReference type="ARBA" id="ARBA00022723"/>
    </source>
</evidence>
<dbReference type="CDD" id="cd03124">
    <property type="entry name" value="alpha_CA_prokaryotic_like"/>
    <property type="match status" value="1"/>
</dbReference>
<protein>
    <recommendedName>
        <fullName evidence="2">carbonic anhydrase</fullName>
        <ecNumber evidence="2">4.2.1.1</ecNumber>
    </recommendedName>
</protein>
<evidence type="ECO:0000256" key="7">
    <source>
        <dbReference type="SAM" id="MobiDB-lite"/>
    </source>
</evidence>
<evidence type="ECO:0000256" key="4">
    <source>
        <dbReference type="ARBA" id="ARBA00022833"/>
    </source>
</evidence>
<dbReference type="PANTHER" id="PTHR18952:SF265">
    <property type="entry name" value="CARBONIC ANHYDRASE"/>
    <property type="match status" value="1"/>
</dbReference>
<feature type="domain" description="Alpha-carbonic anhydrase" evidence="9">
    <location>
        <begin position="40"/>
        <end position="320"/>
    </location>
</feature>
<sequence>MGFTLRTLLLTASATRVFASCAHGTFLQPRAEEGGAVKVATFGYTGTIGPLNWAALEAPANSACATGTRQSPIDMVDSVFTILNGADVQLTVNDMPDGADFENLGTTVEVITQGGTLTVADKTFELQQFHFHLPSEHLDNGTSQAMEMHMVFQSAAQEIAVIGVYIGIADAAAAPAAAAPAAAGKRSTSRIARRQEATPPPPPAAVATRATTLLETIFSTVDQISVPGTKVKTPPLVMSEVVDLLKANAFQIYSGSLTTPPCSEGVNWHVSTARLAVAPATFVKARDVIGFNSRFPQNTPGQPNILMLSALGSAAAAVMAAAAPAAAPAA</sequence>
<dbReference type="Proteomes" id="UP001197093">
    <property type="component" value="Unassembled WGS sequence"/>
</dbReference>
<dbReference type="PROSITE" id="PS51144">
    <property type="entry name" value="ALPHA_CA_2"/>
    <property type="match status" value="1"/>
</dbReference>
<evidence type="ECO:0000313" key="10">
    <source>
        <dbReference type="EMBL" id="KAG7285935.1"/>
    </source>
</evidence>
<comment type="similarity">
    <text evidence="1">Belongs to the alpha-carbonic anhydrase family.</text>
</comment>
<feature type="region of interest" description="Disordered" evidence="7">
    <location>
        <begin position="185"/>
        <end position="205"/>
    </location>
</feature>
<keyword evidence="4" id="KW-0862">Zinc</keyword>
<dbReference type="Pfam" id="PF00194">
    <property type="entry name" value="Carb_anhydrase"/>
    <property type="match status" value="2"/>
</dbReference>
<gene>
    <name evidence="10" type="ORF">NEMBOFW57_008231</name>
</gene>
<comment type="catalytic activity">
    <reaction evidence="6">
        <text>hydrogencarbonate + H(+) = CO2 + H2O</text>
        <dbReference type="Rhea" id="RHEA:10748"/>
        <dbReference type="ChEBI" id="CHEBI:15377"/>
        <dbReference type="ChEBI" id="CHEBI:15378"/>
        <dbReference type="ChEBI" id="CHEBI:16526"/>
        <dbReference type="ChEBI" id="CHEBI:17544"/>
        <dbReference type="EC" id="4.2.1.1"/>
    </reaction>
</comment>
<reference evidence="10" key="1">
    <citation type="submission" date="2023-02" db="EMBL/GenBank/DDBJ databases">
        <authorList>
            <person name="Palmer J.M."/>
        </authorList>
    </citation>
    <scope>NUCLEOTIDE SEQUENCE</scope>
    <source>
        <strain evidence="10">FW57</strain>
    </source>
</reference>
<dbReference type="GO" id="GO:0004089">
    <property type="term" value="F:carbonate dehydratase activity"/>
    <property type="evidence" value="ECO:0007669"/>
    <property type="project" value="UniProtKB-EC"/>
</dbReference>
<comment type="caution">
    <text evidence="10">The sequence shown here is derived from an EMBL/GenBank/DDBJ whole genome shotgun (WGS) entry which is preliminary data.</text>
</comment>
<dbReference type="EC" id="4.2.1.1" evidence="2"/>
<evidence type="ECO:0000256" key="8">
    <source>
        <dbReference type="SAM" id="SignalP"/>
    </source>
</evidence>
<dbReference type="PANTHER" id="PTHR18952">
    <property type="entry name" value="CARBONIC ANHYDRASE"/>
    <property type="match status" value="1"/>
</dbReference>